<keyword evidence="2" id="KW-1185">Reference proteome</keyword>
<dbReference type="WBParaSite" id="SSLN_0002048401-mRNA-1">
    <property type="protein sequence ID" value="SSLN_0002048401-mRNA-1"/>
    <property type="gene ID" value="SSLN_0002048401"/>
</dbReference>
<evidence type="ECO:0000313" key="2">
    <source>
        <dbReference type="Proteomes" id="UP000275846"/>
    </source>
</evidence>
<name>A0A183TTF2_SCHSO</name>
<dbReference type="AlphaFoldDB" id="A0A183TTF2"/>
<protein>
    <submittedName>
        <fullName evidence="3">Reverse transcriptase</fullName>
    </submittedName>
</protein>
<organism evidence="3">
    <name type="scientific">Schistocephalus solidus</name>
    <name type="common">Tapeworm</name>
    <dbReference type="NCBI Taxonomy" id="70667"/>
    <lineage>
        <taxon>Eukaryota</taxon>
        <taxon>Metazoa</taxon>
        <taxon>Spiralia</taxon>
        <taxon>Lophotrochozoa</taxon>
        <taxon>Platyhelminthes</taxon>
        <taxon>Cestoda</taxon>
        <taxon>Eucestoda</taxon>
        <taxon>Diphyllobothriidea</taxon>
        <taxon>Diphyllobothriidae</taxon>
        <taxon>Schistocephalus</taxon>
    </lineage>
</organism>
<dbReference type="EMBL" id="UYSU01049102">
    <property type="protein sequence ID" value="VDM06136.1"/>
    <property type="molecule type" value="Genomic_DNA"/>
</dbReference>
<sequence length="87" mass="9747">MRSLFRVLPRAPSTQSYVGKGLANGIHVFVRCDRVRKPLGPPYEGTFCVRSRNAKACRILRSDKEDVVSVDRVKAVVTVKPLDLRHG</sequence>
<evidence type="ECO:0000313" key="3">
    <source>
        <dbReference type="WBParaSite" id="SSLN_0002048401-mRNA-1"/>
    </source>
</evidence>
<accession>A0A183TTF2</accession>
<reference evidence="3" key="1">
    <citation type="submission" date="2016-06" db="UniProtKB">
        <authorList>
            <consortium name="WormBaseParasite"/>
        </authorList>
    </citation>
    <scope>IDENTIFICATION</scope>
</reference>
<dbReference type="OrthoDB" id="775972at2759"/>
<gene>
    <name evidence="1" type="ORF">SSLN_LOCUS19750</name>
</gene>
<proteinExistence type="predicted"/>
<dbReference type="Proteomes" id="UP000275846">
    <property type="component" value="Unassembled WGS sequence"/>
</dbReference>
<evidence type="ECO:0000313" key="1">
    <source>
        <dbReference type="EMBL" id="VDM06136.1"/>
    </source>
</evidence>
<reference evidence="1 2" key="2">
    <citation type="submission" date="2018-11" db="EMBL/GenBank/DDBJ databases">
        <authorList>
            <consortium name="Pathogen Informatics"/>
        </authorList>
    </citation>
    <scope>NUCLEOTIDE SEQUENCE [LARGE SCALE GENOMIC DNA]</scope>
    <source>
        <strain evidence="1 2">NST_G2</strain>
    </source>
</reference>